<name>A0A7Y9S234_9ACTN</name>
<organism evidence="2 3">
    <name type="scientific">Nocardioides daedukensis</name>
    <dbReference type="NCBI Taxonomy" id="634462"/>
    <lineage>
        <taxon>Bacteria</taxon>
        <taxon>Bacillati</taxon>
        <taxon>Actinomycetota</taxon>
        <taxon>Actinomycetes</taxon>
        <taxon>Propionibacteriales</taxon>
        <taxon>Nocardioidaceae</taxon>
        <taxon>Nocardioides</taxon>
    </lineage>
</organism>
<proteinExistence type="predicted"/>
<accession>A0A7Y9S234</accession>
<dbReference type="AlphaFoldDB" id="A0A7Y9S234"/>
<evidence type="ECO:0000313" key="2">
    <source>
        <dbReference type="EMBL" id="NYG59057.1"/>
    </source>
</evidence>
<dbReference type="RefSeq" id="WP_179502150.1">
    <property type="nucleotide sequence ID" value="NZ_JACCAA010000001.1"/>
</dbReference>
<protein>
    <submittedName>
        <fullName evidence="2">Uncharacterized protein</fullName>
    </submittedName>
</protein>
<gene>
    <name evidence="2" type="ORF">BJ980_001980</name>
</gene>
<keyword evidence="3" id="KW-1185">Reference proteome</keyword>
<feature type="region of interest" description="Disordered" evidence="1">
    <location>
        <begin position="168"/>
        <end position="188"/>
    </location>
</feature>
<comment type="caution">
    <text evidence="2">The sequence shown here is derived from an EMBL/GenBank/DDBJ whole genome shotgun (WGS) entry which is preliminary data.</text>
</comment>
<dbReference type="Proteomes" id="UP000540656">
    <property type="component" value="Unassembled WGS sequence"/>
</dbReference>
<dbReference type="SUPFAM" id="SSF55486">
    <property type="entry name" value="Metalloproteases ('zincins'), catalytic domain"/>
    <property type="match status" value="1"/>
</dbReference>
<reference evidence="2 3" key="1">
    <citation type="submission" date="2020-07" db="EMBL/GenBank/DDBJ databases">
        <title>Sequencing the genomes of 1000 actinobacteria strains.</title>
        <authorList>
            <person name="Klenk H.-P."/>
        </authorList>
    </citation>
    <scope>NUCLEOTIDE SEQUENCE [LARGE SCALE GENOMIC DNA]</scope>
    <source>
        <strain evidence="2 3">DSM 23819</strain>
    </source>
</reference>
<evidence type="ECO:0000313" key="3">
    <source>
        <dbReference type="Proteomes" id="UP000540656"/>
    </source>
</evidence>
<evidence type="ECO:0000256" key="1">
    <source>
        <dbReference type="SAM" id="MobiDB-lite"/>
    </source>
</evidence>
<sequence length="188" mass="20629">MLLAVLLGPNANADNFNYGNDSLTCTNQPCPQTNKNFYRYHDANLPAMWEDAVNDTHWNTYTVVPGWNSYNTVVHNDADVHYLIDTTLDYDTAGTYVCSTQSSGGQTCDHGHIRFNGIAPYNSWGAVRKEALACHESAHSVGLKHPTSNVAGAEATYGCVATPHLFSGPPEPDLKSHNRSHMQVSNPY</sequence>
<dbReference type="EMBL" id="JACCAA010000001">
    <property type="protein sequence ID" value="NYG59057.1"/>
    <property type="molecule type" value="Genomic_DNA"/>
</dbReference>